<sequence>MSGRVKRSVVGGLVGAAALGVWLCGVPGVAAASSGQVTGSGAVGELPRGGEDPAEEARGKPDPAWKEAYERADPAWKEAYERVHEPRERSERIEAARESKTGGK</sequence>
<feature type="region of interest" description="Disordered" evidence="1">
    <location>
        <begin position="33"/>
        <end position="66"/>
    </location>
</feature>
<feature type="region of interest" description="Disordered" evidence="1">
    <location>
        <begin position="80"/>
        <end position="104"/>
    </location>
</feature>
<reference evidence="2" key="2">
    <citation type="journal article" date="2023" name="Int. J. Syst. Evol. Microbiol.">
        <title>Streptomyces marispadix sp. nov., isolated from marine beach sediment of the Northern Coast of Portugal.</title>
        <authorList>
            <person name="dos Santos J.D.N."/>
            <person name="Vitorino I.R."/>
            <person name="Kallscheuer N."/>
            <person name="Srivastava A."/>
            <person name="Krautwurst S."/>
            <person name="Marz M."/>
            <person name="Jogler C."/>
            <person name="Lobo Da Cunha A."/>
            <person name="Catita J."/>
            <person name="Goncalves H."/>
            <person name="Gonzalez I."/>
            <person name="Reyes F."/>
            <person name="Lage O.M."/>
        </authorList>
    </citation>
    <scope>NUCLEOTIDE SEQUENCE</scope>
    <source>
        <strain evidence="2">M600PL45_2</strain>
    </source>
</reference>
<keyword evidence="3" id="KW-1185">Reference proteome</keyword>
<protein>
    <recommendedName>
        <fullName evidence="4">Secreted protein</fullName>
    </recommendedName>
</protein>
<comment type="caution">
    <text evidence="2">The sequence shown here is derived from an EMBL/GenBank/DDBJ whole genome shotgun (WGS) entry which is preliminary data.</text>
</comment>
<dbReference type="RefSeq" id="WP_241061766.1">
    <property type="nucleotide sequence ID" value="NZ_JAKWJU010000002.1"/>
</dbReference>
<accession>A0ABS9T2Y0</accession>
<gene>
    <name evidence="2" type="ORF">MMA15_21590</name>
</gene>
<evidence type="ECO:0000256" key="1">
    <source>
        <dbReference type="SAM" id="MobiDB-lite"/>
    </source>
</evidence>
<reference evidence="2" key="1">
    <citation type="submission" date="2022-03" db="EMBL/GenBank/DDBJ databases">
        <authorList>
            <person name="Santos J.D.N."/>
            <person name="Kallscheuer N."/>
            <person name="Jogler C."/>
            <person name="Lage O.M."/>
        </authorList>
    </citation>
    <scope>NUCLEOTIDE SEQUENCE</scope>
    <source>
        <strain evidence="2">M600PL45_2</strain>
    </source>
</reference>
<feature type="compositionally biased region" description="Basic and acidic residues" evidence="1">
    <location>
        <begin position="48"/>
        <end position="66"/>
    </location>
</feature>
<evidence type="ECO:0008006" key="4">
    <source>
        <dbReference type="Google" id="ProtNLM"/>
    </source>
</evidence>
<evidence type="ECO:0000313" key="3">
    <source>
        <dbReference type="Proteomes" id="UP001166784"/>
    </source>
</evidence>
<organism evidence="2 3">
    <name type="scientific">Streptomyces marispadix</name>
    <dbReference type="NCBI Taxonomy" id="2922868"/>
    <lineage>
        <taxon>Bacteria</taxon>
        <taxon>Bacillati</taxon>
        <taxon>Actinomycetota</taxon>
        <taxon>Actinomycetes</taxon>
        <taxon>Kitasatosporales</taxon>
        <taxon>Streptomycetaceae</taxon>
        <taxon>Streptomyces</taxon>
    </lineage>
</organism>
<dbReference type="EMBL" id="JAKWJU010000002">
    <property type="protein sequence ID" value="MCH6162884.1"/>
    <property type="molecule type" value="Genomic_DNA"/>
</dbReference>
<dbReference type="Proteomes" id="UP001166784">
    <property type="component" value="Unassembled WGS sequence"/>
</dbReference>
<proteinExistence type="predicted"/>
<name>A0ABS9T2Y0_9ACTN</name>
<evidence type="ECO:0000313" key="2">
    <source>
        <dbReference type="EMBL" id="MCH6162884.1"/>
    </source>
</evidence>